<proteinExistence type="predicted"/>
<keyword evidence="2" id="KW-1185">Reference proteome</keyword>
<organism evidence="1 2">
    <name type="scientific">Marasmiellus scandens</name>
    <dbReference type="NCBI Taxonomy" id="2682957"/>
    <lineage>
        <taxon>Eukaryota</taxon>
        <taxon>Fungi</taxon>
        <taxon>Dikarya</taxon>
        <taxon>Basidiomycota</taxon>
        <taxon>Agaricomycotina</taxon>
        <taxon>Agaricomycetes</taxon>
        <taxon>Agaricomycetidae</taxon>
        <taxon>Agaricales</taxon>
        <taxon>Marasmiineae</taxon>
        <taxon>Omphalotaceae</taxon>
        <taxon>Marasmiellus</taxon>
    </lineage>
</organism>
<sequence length="111" mass="12764">MFRQEAQLHPRYYYDDGLHFSVADINQTTMFGQYDQMQLNGELSTLLSPFCPEPVINDRTRTTSTRVSTSPLADPERLREIVETRLGPDFEAVIMPNGQIGRWSDAHTLEM</sequence>
<reference evidence="1 2" key="1">
    <citation type="submission" date="2024-01" db="EMBL/GenBank/DDBJ databases">
        <title>A draft genome for the cacao thread blight pathogen Marasmiellus scandens.</title>
        <authorList>
            <person name="Baruah I.K."/>
            <person name="Leung J."/>
            <person name="Bukari Y."/>
            <person name="Amoako-Attah I."/>
            <person name="Meinhardt L.W."/>
            <person name="Bailey B.A."/>
            <person name="Cohen S.P."/>
        </authorList>
    </citation>
    <scope>NUCLEOTIDE SEQUENCE [LARGE SCALE GENOMIC DNA]</scope>
    <source>
        <strain evidence="1 2">GH-19</strain>
    </source>
</reference>
<dbReference type="Proteomes" id="UP001498398">
    <property type="component" value="Unassembled WGS sequence"/>
</dbReference>
<dbReference type="EMBL" id="JBANRG010000004">
    <property type="protein sequence ID" value="KAK7467574.1"/>
    <property type="molecule type" value="Genomic_DNA"/>
</dbReference>
<accession>A0ABR1JVI6</accession>
<gene>
    <name evidence="1" type="ORF">VKT23_004627</name>
</gene>
<comment type="caution">
    <text evidence="1">The sequence shown here is derived from an EMBL/GenBank/DDBJ whole genome shotgun (WGS) entry which is preliminary data.</text>
</comment>
<name>A0ABR1JVI6_9AGAR</name>
<evidence type="ECO:0000313" key="1">
    <source>
        <dbReference type="EMBL" id="KAK7467574.1"/>
    </source>
</evidence>
<evidence type="ECO:0000313" key="2">
    <source>
        <dbReference type="Proteomes" id="UP001498398"/>
    </source>
</evidence>
<protein>
    <submittedName>
        <fullName evidence="1">Uncharacterized protein</fullName>
    </submittedName>
</protein>